<dbReference type="PRINTS" id="PR00260">
    <property type="entry name" value="CHEMTRNSDUCR"/>
</dbReference>
<dbReference type="InterPro" id="IPR003660">
    <property type="entry name" value="HAMP_dom"/>
</dbReference>
<dbReference type="InterPro" id="IPR051310">
    <property type="entry name" value="MCP_chemotaxis"/>
</dbReference>
<evidence type="ECO:0000256" key="9">
    <source>
        <dbReference type="PROSITE-ProRule" id="PRU00284"/>
    </source>
</evidence>
<proteinExistence type="inferred from homology"/>
<evidence type="ECO:0000313" key="13">
    <source>
        <dbReference type="EMBL" id="RDY65379.1"/>
    </source>
</evidence>
<feature type="transmembrane region" description="Helical" evidence="10">
    <location>
        <begin position="196"/>
        <end position="215"/>
    </location>
</feature>
<dbReference type="InterPro" id="IPR033480">
    <property type="entry name" value="sCache_2"/>
</dbReference>
<dbReference type="SUPFAM" id="SSF58104">
    <property type="entry name" value="Methyl-accepting chemotaxis protein (MCP) signaling domain"/>
    <property type="match status" value="1"/>
</dbReference>
<evidence type="ECO:0000259" key="11">
    <source>
        <dbReference type="PROSITE" id="PS50111"/>
    </source>
</evidence>
<dbReference type="CDD" id="cd11386">
    <property type="entry name" value="MCP_signal"/>
    <property type="match status" value="1"/>
</dbReference>
<comment type="caution">
    <text evidence="13">The sequence shown here is derived from an EMBL/GenBank/DDBJ whole genome shotgun (WGS) entry which is preliminary data.</text>
</comment>
<dbReference type="PROSITE" id="PS50885">
    <property type="entry name" value="HAMP"/>
    <property type="match status" value="2"/>
</dbReference>
<feature type="domain" description="HAMP" evidence="12">
    <location>
        <begin position="403"/>
        <end position="449"/>
    </location>
</feature>
<feature type="domain" description="Methyl-accepting transducer" evidence="11">
    <location>
        <begin position="454"/>
        <end position="683"/>
    </location>
</feature>
<evidence type="ECO:0000256" key="2">
    <source>
        <dbReference type="ARBA" id="ARBA00022475"/>
    </source>
</evidence>
<reference evidence="13 14" key="1">
    <citation type="submission" date="2018-08" db="EMBL/GenBank/DDBJ databases">
        <title>Lysobacter soli KCTC 22011, whole genome shotgun sequence.</title>
        <authorList>
            <person name="Zhang X."/>
            <person name="Feng G."/>
            <person name="Zhu H."/>
        </authorList>
    </citation>
    <scope>NUCLEOTIDE SEQUENCE [LARGE SCALE GENOMIC DNA]</scope>
    <source>
        <strain evidence="13 14">KCTC 22011</strain>
    </source>
</reference>
<dbReference type="InterPro" id="IPR004089">
    <property type="entry name" value="MCPsignal_dom"/>
</dbReference>
<feature type="domain" description="HAMP" evidence="12">
    <location>
        <begin position="216"/>
        <end position="268"/>
    </location>
</feature>
<keyword evidence="5 10" id="KW-1133">Transmembrane helix</keyword>
<dbReference type="InterPro" id="IPR041395">
    <property type="entry name" value="McpB_HAMP_3rd"/>
</dbReference>
<evidence type="ECO:0000259" key="12">
    <source>
        <dbReference type="PROSITE" id="PS50885"/>
    </source>
</evidence>
<sequence>MSNLFRFSSLSLRAKFAWMIVTLSLGLVVLTGIAVERNYHGQIADERARLHTRVGAGLALVQRYADLAQAGKLPEDVAKREALHALSTLRSKGGTDYLWVNDEHPRMLMHPHQKQLDGKDLTDYVSPDGKRIFVEMAKVARAGGGFVDYQWAKPGVEGPVEKISYVAHLPRWGWVIGSGEYTDDIAARAWRFGGTLLIAAFFALAAVIALSVLIARNIAASVRGATQAAQAMADGRFDLVIHTEQRDEIGQLQQALERMCRRLEDYSNAQGEMARRHDEGEISFRIDEAAFPGAYGTMVRDTNGLVASHIESIQRALRIMERYAVGDLSQDMDRLPGEKAVLTRTMDSVKANLRAINAEIQRLSAAAADGDFTARGDATRFDHDFRTMVETLNRLMSTADGNLTALSSLLRGLAQGDLQSRMRGDFNGVFARMSQDANETVDRLSQIVGGIREGADAIGSAASEIAAGNDDLSRRTESQAAALEETASSMEELTSTVRQNADSARDANELAREAAQVASEGGAIVNRVVRTMSAISESSSRIGDIIGVIDGIAFQTNILALNAAVEAARAGEQGRGFAVVAGEVRSLAQRSANAAKEIKQLITDSVVEVQQGTQLVDQAGRTMQGIVTSVRKVSDIIADISAASNEQTAGIEQVNGAITQMDEGTQQNAALVEQSAAAARSLEQQAAQLVEAVAVFRVGRGGPSAVAVGAELARIAGRR</sequence>
<dbReference type="InterPro" id="IPR004090">
    <property type="entry name" value="Chemotax_Me-accpt_rcpt"/>
</dbReference>
<dbReference type="GO" id="GO:0006935">
    <property type="term" value="P:chemotaxis"/>
    <property type="evidence" value="ECO:0007669"/>
    <property type="project" value="InterPro"/>
</dbReference>
<evidence type="ECO:0000256" key="1">
    <source>
        <dbReference type="ARBA" id="ARBA00004651"/>
    </source>
</evidence>
<dbReference type="AlphaFoldDB" id="A0A3D8V802"/>
<dbReference type="Pfam" id="PF18947">
    <property type="entry name" value="HAMP_2"/>
    <property type="match status" value="1"/>
</dbReference>
<dbReference type="SMART" id="SM01049">
    <property type="entry name" value="Cache_2"/>
    <property type="match status" value="1"/>
</dbReference>
<dbReference type="PANTHER" id="PTHR43531">
    <property type="entry name" value="PROTEIN ICFG"/>
    <property type="match status" value="1"/>
</dbReference>
<dbReference type="Gene3D" id="1.20.120.1530">
    <property type="match status" value="2"/>
</dbReference>
<dbReference type="Pfam" id="PF18575">
    <property type="entry name" value="HAMP_N3"/>
    <property type="match status" value="1"/>
</dbReference>
<protein>
    <submittedName>
        <fullName evidence="13">HAMP domain-containing protein</fullName>
    </submittedName>
</protein>
<dbReference type="Proteomes" id="UP000256829">
    <property type="component" value="Unassembled WGS sequence"/>
</dbReference>
<dbReference type="EMBL" id="QTJR01000020">
    <property type="protein sequence ID" value="RDY65379.1"/>
    <property type="molecule type" value="Genomic_DNA"/>
</dbReference>
<dbReference type="RefSeq" id="WP_115844932.1">
    <property type="nucleotide sequence ID" value="NZ_CP183976.1"/>
</dbReference>
<feature type="transmembrane region" description="Helical" evidence="10">
    <location>
        <begin position="16"/>
        <end position="35"/>
    </location>
</feature>
<evidence type="ECO:0000256" key="8">
    <source>
        <dbReference type="ARBA" id="ARBA00029447"/>
    </source>
</evidence>
<dbReference type="Gene3D" id="3.30.450.20">
    <property type="entry name" value="PAS domain"/>
    <property type="match status" value="1"/>
</dbReference>
<evidence type="ECO:0000256" key="5">
    <source>
        <dbReference type="ARBA" id="ARBA00022989"/>
    </source>
</evidence>
<dbReference type="CDD" id="cd06225">
    <property type="entry name" value="HAMP"/>
    <property type="match status" value="1"/>
</dbReference>
<evidence type="ECO:0000256" key="6">
    <source>
        <dbReference type="ARBA" id="ARBA00023136"/>
    </source>
</evidence>
<dbReference type="PROSITE" id="PS50111">
    <property type="entry name" value="CHEMOTAXIS_TRANSDUC_2"/>
    <property type="match status" value="1"/>
</dbReference>
<dbReference type="PANTHER" id="PTHR43531:SF14">
    <property type="entry name" value="METHYL-ACCEPTING CHEMOTAXIS PROTEIN I-RELATED"/>
    <property type="match status" value="1"/>
</dbReference>
<dbReference type="GO" id="GO:0005886">
    <property type="term" value="C:plasma membrane"/>
    <property type="evidence" value="ECO:0007669"/>
    <property type="project" value="UniProtKB-SubCell"/>
</dbReference>
<dbReference type="FunFam" id="1.10.287.950:FF:000001">
    <property type="entry name" value="Methyl-accepting chemotaxis sensory transducer"/>
    <property type="match status" value="1"/>
</dbReference>
<dbReference type="SMART" id="SM00283">
    <property type="entry name" value="MA"/>
    <property type="match status" value="1"/>
</dbReference>
<dbReference type="Gene3D" id="1.10.287.950">
    <property type="entry name" value="Methyl-accepting chemotaxis protein"/>
    <property type="match status" value="1"/>
</dbReference>
<keyword evidence="7 9" id="KW-0807">Transducer</keyword>
<keyword evidence="6 10" id="KW-0472">Membrane</keyword>
<keyword evidence="3" id="KW-0488">Methylation</keyword>
<keyword evidence="4 10" id="KW-0812">Transmembrane</keyword>
<name>A0A3D8V802_9GAMM</name>
<dbReference type="Pfam" id="PF00015">
    <property type="entry name" value="MCPsignal"/>
    <property type="match status" value="1"/>
</dbReference>
<dbReference type="SMART" id="SM00304">
    <property type="entry name" value="HAMP"/>
    <property type="match status" value="3"/>
</dbReference>
<evidence type="ECO:0000256" key="10">
    <source>
        <dbReference type="SAM" id="Phobius"/>
    </source>
</evidence>
<dbReference type="GO" id="GO:0007165">
    <property type="term" value="P:signal transduction"/>
    <property type="evidence" value="ECO:0007669"/>
    <property type="project" value="UniProtKB-KW"/>
</dbReference>
<dbReference type="SUPFAM" id="SSF158472">
    <property type="entry name" value="HAMP domain-like"/>
    <property type="match status" value="1"/>
</dbReference>
<accession>A0A3D8V802</accession>
<evidence type="ECO:0000256" key="4">
    <source>
        <dbReference type="ARBA" id="ARBA00022692"/>
    </source>
</evidence>
<dbReference type="GO" id="GO:0004888">
    <property type="term" value="F:transmembrane signaling receptor activity"/>
    <property type="evidence" value="ECO:0007669"/>
    <property type="project" value="InterPro"/>
</dbReference>
<comment type="similarity">
    <text evidence="8">Belongs to the methyl-accepting chemotaxis (MCP) protein family.</text>
</comment>
<dbReference type="Pfam" id="PF00672">
    <property type="entry name" value="HAMP"/>
    <property type="match status" value="1"/>
</dbReference>
<evidence type="ECO:0000313" key="14">
    <source>
        <dbReference type="Proteomes" id="UP000256829"/>
    </source>
</evidence>
<comment type="subcellular location">
    <subcellularLocation>
        <location evidence="1">Cell membrane</location>
        <topology evidence="1">Multi-pass membrane protein</topology>
    </subcellularLocation>
</comment>
<dbReference type="Pfam" id="PF17200">
    <property type="entry name" value="sCache_2"/>
    <property type="match status" value="1"/>
</dbReference>
<evidence type="ECO:0000256" key="7">
    <source>
        <dbReference type="ARBA" id="ARBA00023224"/>
    </source>
</evidence>
<keyword evidence="14" id="KW-1185">Reference proteome</keyword>
<keyword evidence="2" id="KW-1003">Cell membrane</keyword>
<gene>
    <name evidence="13" type="ORF">DX912_17900</name>
</gene>
<evidence type="ECO:0000256" key="3">
    <source>
        <dbReference type="ARBA" id="ARBA00022481"/>
    </source>
</evidence>
<organism evidence="13 14">
    <name type="scientific">Lysobacter soli</name>
    <dbReference type="NCBI Taxonomy" id="453783"/>
    <lineage>
        <taxon>Bacteria</taxon>
        <taxon>Pseudomonadati</taxon>
        <taxon>Pseudomonadota</taxon>
        <taxon>Gammaproteobacteria</taxon>
        <taxon>Lysobacterales</taxon>
        <taxon>Lysobacteraceae</taxon>
        <taxon>Lysobacter</taxon>
    </lineage>
</organism>